<dbReference type="AlphaFoldDB" id="A0A517ZDE3"/>
<feature type="signal peptide" evidence="1">
    <location>
        <begin position="1"/>
        <end position="23"/>
    </location>
</feature>
<dbReference type="RefSeq" id="WP_145371776.1">
    <property type="nucleotide sequence ID" value="NZ_CP036275.1"/>
</dbReference>
<dbReference type="EMBL" id="CP036275">
    <property type="protein sequence ID" value="QDU40489.1"/>
    <property type="molecule type" value="Genomic_DNA"/>
</dbReference>
<feature type="domain" description="3-keto-alpha-glucoside-1,2-lyase/3-keto-2-hydroxy-glucal hydratase" evidence="2">
    <location>
        <begin position="123"/>
        <end position="306"/>
    </location>
</feature>
<gene>
    <name evidence="3" type="ORF">Mal4_48470</name>
</gene>
<evidence type="ECO:0000313" key="3">
    <source>
        <dbReference type="EMBL" id="QDU40489.1"/>
    </source>
</evidence>
<name>A0A517ZDE3_9PLAN</name>
<feature type="chain" id="PRO_5022019538" description="3-keto-alpha-glucoside-1,2-lyase/3-keto-2-hydroxy-glucal hydratase domain-containing protein" evidence="1">
    <location>
        <begin position="24"/>
        <end position="309"/>
    </location>
</feature>
<dbReference type="GO" id="GO:0016787">
    <property type="term" value="F:hydrolase activity"/>
    <property type="evidence" value="ECO:0007669"/>
    <property type="project" value="InterPro"/>
</dbReference>
<keyword evidence="4" id="KW-1185">Reference proteome</keyword>
<dbReference type="Pfam" id="PF06439">
    <property type="entry name" value="3keto-disac_hyd"/>
    <property type="match status" value="1"/>
</dbReference>
<dbReference type="PROSITE" id="PS51257">
    <property type="entry name" value="PROKAR_LIPOPROTEIN"/>
    <property type="match status" value="1"/>
</dbReference>
<dbReference type="PANTHER" id="PTHR33546">
    <property type="entry name" value="LARGE, MULTIFUNCTIONAL SECRETED PROTEIN-RELATED"/>
    <property type="match status" value="1"/>
</dbReference>
<evidence type="ECO:0000259" key="2">
    <source>
        <dbReference type="Pfam" id="PF06439"/>
    </source>
</evidence>
<accession>A0A517ZDE3</accession>
<proteinExistence type="predicted"/>
<dbReference type="KEGG" id="mri:Mal4_48470"/>
<keyword evidence="1" id="KW-0732">Signal</keyword>
<sequence length="309" mass="33172" precursor="true">MNRRVIACSFGLLCLSLSIACLAAPAPGETYATPEQAAADPDFALQGEYTGDGVGLQVVALGNGEFSAVTFEGGLPGSGFTGEKADRSVTQVDRNGIKKLIADMSLNKVHRESETLGAEPPKGAVVLFDGTKESLDEHWKDGAKMTSDGLLIQGVTSTDTFRDFTAHVEFRLPYMPEARGQARGNSGLYLQGRYEIQMLDSFGLEGKDNECGGIYKAAPPAVNMCLPPLNWQTYDVEFTAARFDDSGKKVKNARVTVRHNGVVIHDDLEIPGATPGGPLSGKENAQPGPIFLQNHGNPVRYRNIWVVAN</sequence>
<evidence type="ECO:0000256" key="1">
    <source>
        <dbReference type="SAM" id="SignalP"/>
    </source>
</evidence>
<dbReference type="OrthoDB" id="176168at2"/>
<organism evidence="3 4">
    <name type="scientific">Maioricimonas rarisocia</name>
    <dbReference type="NCBI Taxonomy" id="2528026"/>
    <lineage>
        <taxon>Bacteria</taxon>
        <taxon>Pseudomonadati</taxon>
        <taxon>Planctomycetota</taxon>
        <taxon>Planctomycetia</taxon>
        <taxon>Planctomycetales</taxon>
        <taxon>Planctomycetaceae</taxon>
        <taxon>Maioricimonas</taxon>
    </lineage>
</organism>
<dbReference type="Proteomes" id="UP000320496">
    <property type="component" value="Chromosome"/>
</dbReference>
<dbReference type="PANTHER" id="PTHR33546:SF1">
    <property type="entry name" value="LARGE, MULTIFUNCTIONAL SECRETED PROTEIN"/>
    <property type="match status" value="1"/>
</dbReference>
<protein>
    <recommendedName>
        <fullName evidence="2">3-keto-alpha-glucoside-1,2-lyase/3-keto-2-hydroxy-glucal hydratase domain-containing protein</fullName>
    </recommendedName>
</protein>
<reference evidence="3 4" key="1">
    <citation type="submission" date="2019-02" db="EMBL/GenBank/DDBJ databases">
        <title>Deep-cultivation of Planctomycetes and their phenomic and genomic characterization uncovers novel biology.</title>
        <authorList>
            <person name="Wiegand S."/>
            <person name="Jogler M."/>
            <person name="Boedeker C."/>
            <person name="Pinto D."/>
            <person name="Vollmers J."/>
            <person name="Rivas-Marin E."/>
            <person name="Kohn T."/>
            <person name="Peeters S.H."/>
            <person name="Heuer A."/>
            <person name="Rast P."/>
            <person name="Oberbeckmann S."/>
            <person name="Bunk B."/>
            <person name="Jeske O."/>
            <person name="Meyerdierks A."/>
            <person name="Storesund J.E."/>
            <person name="Kallscheuer N."/>
            <person name="Luecker S."/>
            <person name="Lage O.M."/>
            <person name="Pohl T."/>
            <person name="Merkel B.J."/>
            <person name="Hornburger P."/>
            <person name="Mueller R.-W."/>
            <person name="Bruemmer F."/>
            <person name="Labrenz M."/>
            <person name="Spormann A.M."/>
            <person name="Op den Camp H."/>
            <person name="Overmann J."/>
            <person name="Amann R."/>
            <person name="Jetten M.S.M."/>
            <person name="Mascher T."/>
            <person name="Medema M.H."/>
            <person name="Devos D.P."/>
            <person name="Kaster A.-K."/>
            <person name="Ovreas L."/>
            <person name="Rohde M."/>
            <person name="Galperin M.Y."/>
            <person name="Jogler C."/>
        </authorList>
    </citation>
    <scope>NUCLEOTIDE SEQUENCE [LARGE SCALE GENOMIC DNA]</scope>
    <source>
        <strain evidence="3 4">Mal4</strain>
    </source>
</reference>
<evidence type="ECO:0000313" key="4">
    <source>
        <dbReference type="Proteomes" id="UP000320496"/>
    </source>
</evidence>
<dbReference type="Gene3D" id="2.60.120.560">
    <property type="entry name" value="Exo-inulinase, domain 1"/>
    <property type="match status" value="1"/>
</dbReference>
<dbReference type="InterPro" id="IPR010496">
    <property type="entry name" value="AL/BT2_dom"/>
</dbReference>